<feature type="binding site" evidence="1">
    <location>
        <position position="48"/>
    </location>
    <ligand>
        <name>Mg(2+)</name>
        <dbReference type="ChEBI" id="CHEBI:18420"/>
        <label>3</label>
    </ligand>
</feature>
<keyword evidence="1" id="KW-0547">Nucleotide-binding</keyword>
<dbReference type="PANTHER" id="PTHR30270">
    <property type="entry name" value="THIAMINE-MONOPHOSPHATE KINASE"/>
    <property type="match status" value="1"/>
</dbReference>
<dbReference type="PIRSF" id="PIRSF005303">
    <property type="entry name" value="Thiam_monoph_kin"/>
    <property type="match status" value="1"/>
</dbReference>
<feature type="binding site" evidence="1">
    <location>
        <position position="246"/>
    </location>
    <ligand>
        <name>Mg(2+)</name>
        <dbReference type="ChEBI" id="CHEBI:18420"/>
        <label>3</label>
    </ligand>
</feature>
<feature type="binding site" evidence="1">
    <location>
        <position position="93"/>
    </location>
    <ligand>
        <name>Mg(2+)</name>
        <dbReference type="ChEBI" id="CHEBI:18420"/>
        <label>2</label>
    </ligand>
</feature>
<dbReference type="HAMAP" id="MF_02128">
    <property type="entry name" value="TMP_kinase"/>
    <property type="match status" value="1"/>
</dbReference>
<evidence type="ECO:0000259" key="2">
    <source>
        <dbReference type="Pfam" id="PF00586"/>
    </source>
</evidence>
<keyword evidence="1" id="KW-0067">ATP-binding</keyword>
<keyword evidence="1" id="KW-0460">Magnesium</keyword>
<sequence length="339" mass="33898">METAGRDERDDRGPDSATIASLGESAVLARVLPRLVSGDAALLGPGDDAAVLAAPDRRYVVTTDLMVHGPDFRLAWSTPHDLGWKAAATNLTDVAAMGARPTALVVAIAAPPSMPVEVLEGIADGLRDGLARLAPGAGVVGGDLSASTVLTIAVTAFGDLEGRAPVLRSGARPGEVIAHAGERGLAARGLRLLFDHGTDAAGEPDPAAAARVRAEHPVEVAAQLAPAPPVAAGVVAARAGATAMLDVSDGLARDALRIAQASGVAIDFDAASLGDDPRLALAGAEDHGLLAAFPSGTVPPEPFTVIGRAVAGEPAVLLDGVDVAAGGWDPYAGWDGRAG</sequence>
<keyword evidence="1" id="KW-0479">Metal-binding</keyword>
<feature type="binding site" evidence="1">
    <location>
        <position position="71"/>
    </location>
    <ligand>
        <name>substrate</name>
    </ligand>
</feature>
<feature type="domain" description="PurM-like N-terminal" evidence="2">
    <location>
        <begin position="46"/>
        <end position="158"/>
    </location>
</feature>
<feature type="binding site" evidence="1">
    <location>
        <position position="143"/>
    </location>
    <ligand>
        <name>Mg(2+)</name>
        <dbReference type="ChEBI" id="CHEBI:18420"/>
        <label>1</label>
    </ligand>
</feature>
<dbReference type="Gene3D" id="3.30.1330.10">
    <property type="entry name" value="PurM-like, N-terminal domain"/>
    <property type="match status" value="1"/>
</dbReference>
<comment type="miscellaneous">
    <text evidence="1">Reaction mechanism of ThiL seems to utilize a direct, inline transfer of the gamma-phosphate of ATP to TMP rather than a phosphorylated enzyme intermediate.</text>
</comment>
<comment type="function">
    <text evidence="1">Catalyzes the ATP-dependent phosphorylation of thiamine-monophosphate (TMP) to form thiamine-pyrophosphate (TPP), the active form of vitamin B1.</text>
</comment>
<feature type="binding site" evidence="1">
    <location>
        <position position="62"/>
    </location>
    <ligand>
        <name>Mg(2+)</name>
        <dbReference type="ChEBI" id="CHEBI:18420"/>
        <label>4</label>
    </ligand>
</feature>
<name>A0ABY4C334_9MICO</name>
<comment type="similarity">
    <text evidence="1">Belongs to the thiamine-monophosphate kinase family.</text>
</comment>
<dbReference type="InterPro" id="IPR006283">
    <property type="entry name" value="ThiL-like"/>
</dbReference>
<dbReference type="Pfam" id="PF00586">
    <property type="entry name" value="AIRS"/>
    <property type="match status" value="1"/>
</dbReference>
<dbReference type="InterPro" id="IPR016188">
    <property type="entry name" value="PurM-like_N"/>
</dbReference>
<feature type="binding site" evidence="1">
    <location>
        <position position="64"/>
    </location>
    <ligand>
        <name>Mg(2+)</name>
        <dbReference type="ChEBI" id="CHEBI:18420"/>
        <label>2</label>
    </ligand>
</feature>
<feature type="binding site" evidence="1">
    <location>
        <begin position="142"/>
        <end position="143"/>
    </location>
    <ligand>
        <name>ATP</name>
        <dbReference type="ChEBI" id="CHEBI:30616"/>
    </ligand>
</feature>
<gene>
    <name evidence="1 3" type="primary">thiL</name>
    <name evidence="3" type="ORF">MTO99_06490</name>
</gene>
<dbReference type="EC" id="2.7.4.16" evidence="1"/>
<dbReference type="InterPro" id="IPR036676">
    <property type="entry name" value="PurM-like_C_sf"/>
</dbReference>
<dbReference type="Proteomes" id="UP000832097">
    <property type="component" value="Chromosome"/>
</dbReference>
<dbReference type="SUPFAM" id="SSF56042">
    <property type="entry name" value="PurM C-terminal domain-like"/>
    <property type="match status" value="1"/>
</dbReference>
<feature type="binding site" evidence="1">
    <location>
        <position position="328"/>
    </location>
    <ligand>
        <name>substrate</name>
    </ligand>
</feature>
<feature type="binding site" evidence="1">
    <location>
        <position position="64"/>
    </location>
    <ligand>
        <name>Mg(2+)</name>
        <dbReference type="ChEBI" id="CHEBI:18420"/>
        <label>1</label>
    </ligand>
</feature>
<comment type="caution">
    <text evidence="1">Lacks conserved residue(s) required for the propagation of feature annotation.</text>
</comment>
<keyword evidence="4" id="KW-1185">Reference proteome</keyword>
<dbReference type="GO" id="GO:0009030">
    <property type="term" value="F:thiamine-phosphate kinase activity"/>
    <property type="evidence" value="ECO:0007669"/>
    <property type="project" value="UniProtKB-EC"/>
</dbReference>
<keyword evidence="1" id="KW-0784">Thiamine biosynthesis</keyword>
<organism evidence="3 4">
    <name type="scientific">Agromyces larvae</name>
    <dbReference type="NCBI Taxonomy" id="2929802"/>
    <lineage>
        <taxon>Bacteria</taxon>
        <taxon>Bacillati</taxon>
        <taxon>Actinomycetota</taxon>
        <taxon>Actinomycetes</taxon>
        <taxon>Micrococcales</taxon>
        <taxon>Microbacteriaceae</taxon>
        <taxon>Agromyces</taxon>
    </lineage>
</organism>
<dbReference type="NCBIfam" id="TIGR01379">
    <property type="entry name" value="thiL"/>
    <property type="match status" value="1"/>
</dbReference>
<dbReference type="EMBL" id="CP094528">
    <property type="protein sequence ID" value="UOE45404.1"/>
    <property type="molecule type" value="Genomic_DNA"/>
</dbReference>
<evidence type="ECO:0000313" key="4">
    <source>
        <dbReference type="Proteomes" id="UP000832097"/>
    </source>
</evidence>
<keyword evidence="1 3" id="KW-0418">Kinase</keyword>
<comment type="pathway">
    <text evidence="1">Cofactor biosynthesis; thiamine diphosphate biosynthesis; thiamine diphosphate from thiamine phosphate: step 1/1.</text>
</comment>
<feature type="binding site" evidence="1">
    <location>
        <position position="63"/>
    </location>
    <ligand>
        <name>Mg(2+)</name>
        <dbReference type="ChEBI" id="CHEBI:18420"/>
        <label>1</label>
    </ligand>
</feature>
<proteinExistence type="inferred from homology"/>
<dbReference type="CDD" id="cd02194">
    <property type="entry name" value="ThiL"/>
    <property type="match status" value="1"/>
</dbReference>
<protein>
    <recommendedName>
        <fullName evidence="1">Thiamine-monophosphate kinase</fullName>
        <shortName evidence="1">TMP kinase</shortName>
        <shortName evidence="1">Thiamine-phosphate kinase</shortName>
        <ecNumber evidence="1">2.7.4.16</ecNumber>
    </recommendedName>
</protein>
<feature type="binding site" evidence="1">
    <location>
        <position position="249"/>
    </location>
    <ligand>
        <name>Mg(2+)</name>
        <dbReference type="ChEBI" id="CHEBI:18420"/>
        <label>5</label>
    </ligand>
</feature>
<reference evidence="3 4" key="1">
    <citation type="submission" date="2022-03" db="EMBL/GenBank/DDBJ databases">
        <title>Mucilaginibacter sp. isolated from the gut of Protaetia brevitarsis seulensis larvae.</title>
        <authorList>
            <person name="Won M."/>
            <person name="Kim S.-J."/>
            <person name="Kwon S.-W."/>
        </authorList>
    </citation>
    <scope>NUCLEOTIDE SEQUENCE [LARGE SCALE GENOMIC DNA]</scope>
    <source>
        <strain evidence="3 4">CFWR-12</strain>
    </source>
</reference>
<evidence type="ECO:0000313" key="3">
    <source>
        <dbReference type="EMBL" id="UOE45404.1"/>
    </source>
</evidence>
<dbReference type="InterPro" id="IPR036921">
    <property type="entry name" value="PurM-like_N_sf"/>
</dbReference>
<feature type="binding site" evidence="1">
    <location>
        <position position="93"/>
    </location>
    <ligand>
        <name>Mg(2+)</name>
        <dbReference type="ChEBI" id="CHEBI:18420"/>
        <label>3</label>
    </ligand>
</feature>
<evidence type="ECO:0000256" key="1">
    <source>
        <dbReference type="HAMAP-Rule" id="MF_02128"/>
    </source>
</evidence>
<feature type="binding site" evidence="1">
    <location>
        <position position="248"/>
    </location>
    <ligand>
        <name>ATP</name>
        <dbReference type="ChEBI" id="CHEBI:30616"/>
    </ligand>
</feature>
<keyword evidence="1 3" id="KW-0808">Transferase</keyword>
<feature type="binding site" evidence="1">
    <location>
        <position position="285"/>
    </location>
    <ligand>
        <name>substrate</name>
    </ligand>
</feature>
<dbReference type="RefSeq" id="WP_243557970.1">
    <property type="nucleotide sequence ID" value="NZ_CP094528.1"/>
</dbReference>
<feature type="binding site" evidence="1">
    <location>
        <position position="48"/>
    </location>
    <ligand>
        <name>Mg(2+)</name>
        <dbReference type="ChEBI" id="CHEBI:18420"/>
        <label>4</label>
    </ligand>
</feature>
<feature type="binding site" evidence="1">
    <location>
        <position position="168"/>
    </location>
    <ligand>
        <name>ATP</name>
        <dbReference type="ChEBI" id="CHEBI:30616"/>
    </ligand>
</feature>
<dbReference type="Gene3D" id="3.90.650.10">
    <property type="entry name" value="PurM-like C-terminal domain"/>
    <property type="match status" value="1"/>
</dbReference>
<comment type="catalytic activity">
    <reaction evidence="1">
        <text>thiamine phosphate + ATP = thiamine diphosphate + ADP</text>
        <dbReference type="Rhea" id="RHEA:15913"/>
        <dbReference type="ChEBI" id="CHEBI:30616"/>
        <dbReference type="ChEBI" id="CHEBI:37575"/>
        <dbReference type="ChEBI" id="CHEBI:58937"/>
        <dbReference type="ChEBI" id="CHEBI:456216"/>
        <dbReference type="EC" id="2.7.4.16"/>
    </reaction>
</comment>
<dbReference type="PANTHER" id="PTHR30270:SF0">
    <property type="entry name" value="THIAMINE-MONOPHOSPHATE KINASE"/>
    <property type="match status" value="1"/>
</dbReference>
<feature type="binding site" evidence="1">
    <location>
        <position position="93"/>
    </location>
    <ligand>
        <name>Mg(2+)</name>
        <dbReference type="ChEBI" id="CHEBI:18420"/>
        <label>4</label>
    </ligand>
</feature>
<dbReference type="SUPFAM" id="SSF55326">
    <property type="entry name" value="PurM N-terminal domain-like"/>
    <property type="match status" value="1"/>
</dbReference>
<accession>A0ABY4C334</accession>